<dbReference type="EMBL" id="SDOX01000183">
    <property type="protein sequence ID" value="TFJ80017.1"/>
    <property type="molecule type" value="Genomic_DNA"/>
</dbReference>
<organism evidence="2 3">
    <name type="scientific">Nannochloropsis salina CCMP1776</name>
    <dbReference type="NCBI Taxonomy" id="1027361"/>
    <lineage>
        <taxon>Eukaryota</taxon>
        <taxon>Sar</taxon>
        <taxon>Stramenopiles</taxon>
        <taxon>Ochrophyta</taxon>
        <taxon>Eustigmatophyceae</taxon>
        <taxon>Eustigmatales</taxon>
        <taxon>Monodopsidaceae</taxon>
        <taxon>Microchloropsis</taxon>
        <taxon>Microchloropsis salina</taxon>
    </lineage>
</organism>
<evidence type="ECO:0000313" key="3">
    <source>
        <dbReference type="Proteomes" id="UP000355283"/>
    </source>
</evidence>
<proteinExistence type="predicted"/>
<gene>
    <name evidence="2" type="ORF">NSK_008575</name>
</gene>
<name>A0A4D9CPP3_9STRA</name>
<keyword evidence="3" id="KW-1185">Reference proteome</keyword>
<evidence type="ECO:0000313" key="2">
    <source>
        <dbReference type="EMBL" id="TFJ80017.1"/>
    </source>
</evidence>
<feature type="region of interest" description="Disordered" evidence="1">
    <location>
        <begin position="289"/>
        <end position="315"/>
    </location>
</feature>
<accession>A0A4D9CPP3</accession>
<protein>
    <submittedName>
        <fullName evidence="2">Uncharacterized protein</fullName>
    </submittedName>
</protein>
<evidence type="ECO:0000256" key="1">
    <source>
        <dbReference type="SAM" id="MobiDB-lite"/>
    </source>
</evidence>
<comment type="caution">
    <text evidence="2">The sequence shown here is derived from an EMBL/GenBank/DDBJ whole genome shotgun (WGS) entry which is preliminary data.</text>
</comment>
<dbReference type="AlphaFoldDB" id="A0A4D9CPP3"/>
<feature type="compositionally biased region" description="Polar residues" evidence="1">
    <location>
        <begin position="289"/>
        <end position="305"/>
    </location>
</feature>
<reference evidence="2 3" key="1">
    <citation type="submission" date="2019-01" db="EMBL/GenBank/DDBJ databases">
        <title>Nuclear Genome Assembly of the Microalgal Biofuel strain Nannochloropsis salina CCMP1776.</title>
        <authorList>
            <person name="Hovde B."/>
        </authorList>
    </citation>
    <scope>NUCLEOTIDE SEQUENCE [LARGE SCALE GENOMIC DNA]</scope>
    <source>
        <strain evidence="2 3">CCMP1776</strain>
    </source>
</reference>
<dbReference type="Proteomes" id="UP000355283">
    <property type="component" value="Unassembled WGS sequence"/>
</dbReference>
<sequence>MLTRLQGGRNTSYNLFTMAIRFYASDPRNDQSLTWGKGASLFGFVNPPIVEWKKHDQEAFQVIPQCTAAEEQCNTAILDKFMSFPQFLLPLRDIPGFICPVAETDKINSDFYLWRAKLPAILDLYIGFKNSDVTYFYWCDIAARMGKNFVLKITGTLGTTPMGLYDEPLVSKPEKYDARYISFHAVDLRPPMPSYSAIYDGDLWAQHGKGWNRQYSIVSAEFEYVAEACGLLDHSKDTFLAFNRADGNMSSRHVATPGIIYREILPRVSRLGEGGKSPTDVALQCNMEQGTPDTINNRDFPSGSNDHAPKRSHNPLCDDPNFSRLVMQERYPEIVVYHCDVNTGVATMLT</sequence>